<name>A0AAQ3K322_9LILI</name>
<feature type="domain" description="Alpha/beta hydrolase fold-3" evidence="3">
    <location>
        <begin position="70"/>
        <end position="289"/>
    </location>
</feature>
<organism evidence="4 5">
    <name type="scientific">Canna indica</name>
    <name type="common">Indian-shot</name>
    <dbReference type="NCBI Taxonomy" id="4628"/>
    <lineage>
        <taxon>Eukaryota</taxon>
        <taxon>Viridiplantae</taxon>
        <taxon>Streptophyta</taxon>
        <taxon>Embryophyta</taxon>
        <taxon>Tracheophyta</taxon>
        <taxon>Spermatophyta</taxon>
        <taxon>Magnoliopsida</taxon>
        <taxon>Liliopsida</taxon>
        <taxon>Zingiberales</taxon>
        <taxon>Cannaceae</taxon>
        <taxon>Canna</taxon>
    </lineage>
</organism>
<gene>
    <name evidence="4" type="ORF">Cni_G08539</name>
</gene>
<dbReference type="InterPro" id="IPR013094">
    <property type="entry name" value="AB_hydrolase_3"/>
</dbReference>
<dbReference type="Pfam" id="PF07859">
    <property type="entry name" value="Abhydrolase_3"/>
    <property type="match status" value="1"/>
</dbReference>
<keyword evidence="5" id="KW-1185">Reference proteome</keyword>
<dbReference type="AlphaFoldDB" id="A0AAQ3K322"/>
<keyword evidence="2" id="KW-0378">Hydrolase</keyword>
<evidence type="ECO:0000259" key="3">
    <source>
        <dbReference type="Pfam" id="PF07859"/>
    </source>
</evidence>
<evidence type="ECO:0000313" key="4">
    <source>
        <dbReference type="EMBL" id="WOK99827.1"/>
    </source>
</evidence>
<sequence>MSTSLLLRIVQHDDGSVDRPYVPIISPTGEQSEAPVLSKDVPLNPANKTWLRIFRPNTTLPNSHQKLPIIIYFHGGGFVVFSAATCFYHTYCETMARVVPALVVSLEYRLAPEHRLPAAYEDAAEALVWLQSQARAVATREPWLSDGDFSSCFLMGSSSGANMAYRAGLLAAALELPPLRLPGLIFDQPYFGGEERTPSEMRSEDDIVIPLRANDLLWRLALPKGADRDHEFCNPAVAVPRELRRLPRCLVTGYEGDPLVDRQRMFAEMLEREGASVVAEVEEGGFHGIELVIPEKAEALFVKVRHFIFNAC</sequence>
<dbReference type="EMBL" id="CP136892">
    <property type="protein sequence ID" value="WOK99827.1"/>
    <property type="molecule type" value="Genomic_DNA"/>
</dbReference>
<reference evidence="4 5" key="1">
    <citation type="submission" date="2023-10" db="EMBL/GenBank/DDBJ databases">
        <title>Chromosome-scale genome assembly provides insights into flower coloration mechanisms of Canna indica.</title>
        <authorList>
            <person name="Li C."/>
        </authorList>
    </citation>
    <scope>NUCLEOTIDE SEQUENCE [LARGE SCALE GENOMIC DNA]</scope>
    <source>
        <tissue evidence="4">Flower</tissue>
    </source>
</reference>
<dbReference type="GO" id="GO:0016787">
    <property type="term" value="F:hydrolase activity"/>
    <property type="evidence" value="ECO:0007669"/>
    <property type="project" value="UniProtKB-KW"/>
</dbReference>
<dbReference type="PROSITE" id="PS01173">
    <property type="entry name" value="LIPASE_GDXG_HIS"/>
    <property type="match status" value="1"/>
</dbReference>
<dbReference type="PANTHER" id="PTHR23024:SF393">
    <property type="entry name" value="OS08G0547800 PROTEIN"/>
    <property type="match status" value="1"/>
</dbReference>
<dbReference type="InterPro" id="IPR002168">
    <property type="entry name" value="Lipase_GDXG_HIS_AS"/>
</dbReference>
<dbReference type="PANTHER" id="PTHR23024">
    <property type="entry name" value="ARYLACETAMIDE DEACETYLASE"/>
    <property type="match status" value="1"/>
</dbReference>
<dbReference type="InterPro" id="IPR029058">
    <property type="entry name" value="AB_hydrolase_fold"/>
</dbReference>
<proteinExistence type="inferred from homology"/>
<dbReference type="Gene3D" id="3.40.50.1820">
    <property type="entry name" value="alpha/beta hydrolase"/>
    <property type="match status" value="1"/>
</dbReference>
<dbReference type="SUPFAM" id="SSF53474">
    <property type="entry name" value="alpha/beta-Hydrolases"/>
    <property type="match status" value="1"/>
</dbReference>
<evidence type="ECO:0000256" key="2">
    <source>
        <dbReference type="ARBA" id="ARBA00022801"/>
    </source>
</evidence>
<dbReference type="Proteomes" id="UP001327560">
    <property type="component" value="Chromosome 3"/>
</dbReference>
<evidence type="ECO:0000313" key="5">
    <source>
        <dbReference type="Proteomes" id="UP001327560"/>
    </source>
</evidence>
<comment type="similarity">
    <text evidence="1">Belongs to the 'GDXG' lipolytic enzyme family.</text>
</comment>
<evidence type="ECO:0000256" key="1">
    <source>
        <dbReference type="ARBA" id="ARBA00010515"/>
    </source>
</evidence>
<protein>
    <recommendedName>
        <fullName evidence="3">Alpha/beta hydrolase fold-3 domain-containing protein</fullName>
    </recommendedName>
</protein>
<dbReference type="InterPro" id="IPR050466">
    <property type="entry name" value="Carboxylest/Gibb_receptor"/>
</dbReference>
<accession>A0AAQ3K322</accession>